<evidence type="ECO:0000256" key="8">
    <source>
        <dbReference type="SAM" id="MobiDB-lite"/>
    </source>
</evidence>
<dbReference type="Pfam" id="PF02472">
    <property type="entry name" value="ExbD"/>
    <property type="match status" value="1"/>
</dbReference>
<keyword evidence="5 9" id="KW-1133">Transmembrane helix</keyword>
<evidence type="ECO:0000256" key="1">
    <source>
        <dbReference type="ARBA" id="ARBA00004162"/>
    </source>
</evidence>
<evidence type="ECO:0000256" key="7">
    <source>
        <dbReference type="RuleBase" id="RU003879"/>
    </source>
</evidence>
<proteinExistence type="inferred from homology"/>
<sequence>MAMNLSSGGGRRRRGRGGRAPMAEINVTPLVDVMLVLLIIFMVTAPLLVAGVPVDLPESRAKALAEEANEVTLSIDGQGQVFIDDGQVATGELAQRLEDLRCGAAAKPPLITLRADRALDYGRVMAVMGELNRAGCNAVSLVTQSAAGGGPAASGPVTAGSSGGP</sequence>
<evidence type="ECO:0000256" key="2">
    <source>
        <dbReference type="ARBA" id="ARBA00005811"/>
    </source>
</evidence>
<accession>A0ABV8RQS2</accession>
<comment type="caution">
    <text evidence="10">The sequence shown here is derived from an EMBL/GenBank/DDBJ whole genome shotgun (WGS) entry which is preliminary data.</text>
</comment>
<dbReference type="PANTHER" id="PTHR30558">
    <property type="entry name" value="EXBD MEMBRANE COMPONENT OF PMF-DRIVEN MACROMOLECULE IMPORT SYSTEM"/>
    <property type="match status" value="1"/>
</dbReference>
<dbReference type="Proteomes" id="UP001595828">
    <property type="component" value="Unassembled WGS sequence"/>
</dbReference>
<keyword evidence="6 9" id="KW-0472">Membrane</keyword>
<reference evidence="11" key="1">
    <citation type="journal article" date="2019" name="Int. J. Syst. Evol. Microbiol.">
        <title>The Global Catalogue of Microorganisms (GCM) 10K type strain sequencing project: providing services to taxonomists for standard genome sequencing and annotation.</title>
        <authorList>
            <consortium name="The Broad Institute Genomics Platform"/>
            <consortium name="The Broad Institute Genome Sequencing Center for Infectious Disease"/>
            <person name="Wu L."/>
            <person name="Ma J."/>
        </authorList>
    </citation>
    <scope>NUCLEOTIDE SEQUENCE [LARGE SCALE GENOMIC DNA]</scope>
    <source>
        <strain evidence="11">CGMCC 1.12989</strain>
    </source>
</reference>
<evidence type="ECO:0000313" key="11">
    <source>
        <dbReference type="Proteomes" id="UP001595828"/>
    </source>
</evidence>
<feature type="region of interest" description="Disordered" evidence="8">
    <location>
        <begin position="146"/>
        <end position="165"/>
    </location>
</feature>
<dbReference type="EMBL" id="JBHSDR010000006">
    <property type="protein sequence ID" value="MFC4295725.1"/>
    <property type="molecule type" value="Genomic_DNA"/>
</dbReference>
<evidence type="ECO:0000256" key="6">
    <source>
        <dbReference type="ARBA" id="ARBA00023136"/>
    </source>
</evidence>
<name>A0ABV8RQS2_9SPHN</name>
<keyword evidence="7" id="KW-0813">Transport</keyword>
<organism evidence="10 11">
    <name type="scientific">Novosphingobium tardum</name>
    <dbReference type="NCBI Taxonomy" id="1538021"/>
    <lineage>
        <taxon>Bacteria</taxon>
        <taxon>Pseudomonadati</taxon>
        <taxon>Pseudomonadota</taxon>
        <taxon>Alphaproteobacteria</taxon>
        <taxon>Sphingomonadales</taxon>
        <taxon>Sphingomonadaceae</taxon>
        <taxon>Novosphingobium</taxon>
    </lineage>
</organism>
<keyword evidence="11" id="KW-1185">Reference proteome</keyword>
<feature type="compositionally biased region" description="Low complexity" evidence="8">
    <location>
        <begin position="153"/>
        <end position="165"/>
    </location>
</feature>
<evidence type="ECO:0000313" key="10">
    <source>
        <dbReference type="EMBL" id="MFC4295725.1"/>
    </source>
</evidence>
<evidence type="ECO:0000256" key="4">
    <source>
        <dbReference type="ARBA" id="ARBA00022692"/>
    </source>
</evidence>
<dbReference type="InterPro" id="IPR003400">
    <property type="entry name" value="ExbD"/>
</dbReference>
<dbReference type="RefSeq" id="WP_379539190.1">
    <property type="nucleotide sequence ID" value="NZ_JBHSDR010000006.1"/>
</dbReference>
<evidence type="ECO:0000256" key="3">
    <source>
        <dbReference type="ARBA" id="ARBA00022475"/>
    </source>
</evidence>
<keyword evidence="4 7" id="KW-0812">Transmembrane</keyword>
<feature type="transmembrane region" description="Helical" evidence="9">
    <location>
        <begin position="33"/>
        <end position="54"/>
    </location>
</feature>
<dbReference type="PANTHER" id="PTHR30558:SF7">
    <property type="entry name" value="TOL-PAL SYSTEM PROTEIN TOLR"/>
    <property type="match status" value="1"/>
</dbReference>
<keyword evidence="7" id="KW-0653">Protein transport</keyword>
<evidence type="ECO:0000256" key="5">
    <source>
        <dbReference type="ARBA" id="ARBA00022989"/>
    </source>
</evidence>
<dbReference type="Gene3D" id="3.30.420.270">
    <property type="match status" value="1"/>
</dbReference>
<evidence type="ECO:0000256" key="9">
    <source>
        <dbReference type="SAM" id="Phobius"/>
    </source>
</evidence>
<gene>
    <name evidence="10" type="ORF">ACFO0A_11735</name>
</gene>
<comment type="subcellular location">
    <subcellularLocation>
        <location evidence="1">Cell membrane</location>
        <topology evidence="1">Single-pass membrane protein</topology>
    </subcellularLocation>
    <subcellularLocation>
        <location evidence="7">Cell membrane</location>
        <topology evidence="7">Single-pass type II membrane protein</topology>
    </subcellularLocation>
</comment>
<protein>
    <submittedName>
        <fullName evidence="10">ExbD/TolR family protein</fullName>
    </submittedName>
</protein>
<comment type="similarity">
    <text evidence="2 7">Belongs to the ExbD/TolR family.</text>
</comment>
<keyword evidence="3" id="KW-1003">Cell membrane</keyword>